<gene>
    <name evidence="1" type="ORF">SAMN05443428_1188</name>
</gene>
<accession>A0A1T4Y0K4</accession>
<proteinExistence type="predicted"/>
<dbReference type="EMBL" id="FUYH01000018">
    <property type="protein sequence ID" value="SKA95332.1"/>
    <property type="molecule type" value="Genomic_DNA"/>
</dbReference>
<evidence type="ECO:0000313" key="2">
    <source>
        <dbReference type="Proteomes" id="UP000190105"/>
    </source>
</evidence>
<keyword evidence="2" id="KW-1185">Reference proteome</keyword>
<organism evidence="1 2">
    <name type="scientific">Caloramator quimbayensis</name>
    <dbReference type="NCBI Taxonomy" id="1147123"/>
    <lineage>
        <taxon>Bacteria</taxon>
        <taxon>Bacillati</taxon>
        <taxon>Bacillota</taxon>
        <taxon>Clostridia</taxon>
        <taxon>Eubacteriales</taxon>
        <taxon>Clostridiaceae</taxon>
        <taxon>Caloramator</taxon>
    </lineage>
</organism>
<sequence length="53" mass="6583">MSFNEEHRVISLCRKKLEKRIDKIILFFDKLNFFLRETKDERQKNNYKTPIAH</sequence>
<name>A0A1T4Y0K4_9CLOT</name>
<dbReference type="Proteomes" id="UP000190105">
    <property type="component" value="Unassembled WGS sequence"/>
</dbReference>
<dbReference type="STRING" id="1147123.SAMN05443428_1188"/>
<reference evidence="2" key="1">
    <citation type="submission" date="2017-02" db="EMBL/GenBank/DDBJ databases">
        <authorList>
            <person name="Varghese N."/>
            <person name="Submissions S."/>
        </authorList>
    </citation>
    <scope>NUCLEOTIDE SEQUENCE [LARGE SCALE GENOMIC DNA]</scope>
    <source>
        <strain evidence="2">USBA 833</strain>
    </source>
</reference>
<evidence type="ECO:0000313" key="1">
    <source>
        <dbReference type="EMBL" id="SKA95332.1"/>
    </source>
</evidence>
<protein>
    <submittedName>
        <fullName evidence="1">Uncharacterized protein</fullName>
    </submittedName>
</protein>
<dbReference type="RefSeq" id="WP_179122277.1">
    <property type="nucleotide sequence ID" value="NZ_FUYH01000018.1"/>
</dbReference>
<dbReference type="AlphaFoldDB" id="A0A1T4Y0K4"/>